<evidence type="ECO:0000256" key="1">
    <source>
        <dbReference type="ARBA" id="ARBA00004273"/>
    </source>
</evidence>
<evidence type="ECO:0000256" key="5">
    <source>
        <dbReference type="ARBA" id="ARBA00023136"/>
    </source>
</evidence>
<dbReference type="EMBL" id="KB007974">
    <property type="protein sequence ID" value="ELR17101.1"/>
    <property type="molecule type" value="Genomic_DNA"/>
</dbReference>
<evidence type="ECO:0000256" key="3">
    <source>
        <dbReference type="ARBA" id="ARBA00022801"/>
    </source>
</evidence>
<dbReference type="InterPro" id="IPR052064">
    <property type="entry name" value="Mito_IMP1_subunit"/>
</dbReference>
<dbReference type="AlphaFoldDB" id="L8GYF2"/>
<proteinExistence type="inferred from homology"/>
<dbReference type="Pfam" id="PF10502">
    <property type="entry name" value="Peptidase_S26"/>
    <property type="match status" value="1"/>
</dbReference>
<dbReference type="GO" id="GO:0042720">
    <property type="term" value="C:mitochondrial inner membrane peptidase complex"/>
    <property type="evidence" value="ECO:0007669"/>
    <property type="project" value="TreeGrafter"/>
</dbReference>
<accession>L8GYF2</accession>
<dbReference type="CDD" id="cd06530">
    <property type="entry name" value="S26_SPase_I"/>
    <property type="match status" value="1"/>
</dbReference>
<dbReference type="SUPFAM" id="SSF51306">
    <property type="entry name" value="LexA/Signal peptidase"/>
    <property type="match status" value="1"/>
</dbReference>
<evidence type="ECO:0000256" key="9">
    <source>
        <dbReference type="SAM" id="MobiDB-lite"/>
    </source>
</evidence>
<comment type="subcellular location">
    <subcellularLocation>
        <location evidence="1 8">Mitochondrion inner membrane</location>
    </subcellularLocation>
</comment>
<keyword evidence="8" id="KW-0645">Protease</keyword>
<dbReference type="Gene3D" id="2.10.109.10">
    <property type="entry name" value="Umud Fragment, subunit A"/>
    <property type="match status" value="1"/>
</dbReference>
<dbReference type="OrthoDB" id="308440at2759"/>
<reference evidence="11 12" key="1">
    <citation type="journal article" date="2013" name="Genome Biol.">
        <title>Genome of Acanthamoeba castellanii highlights extensive lateral gene transfer and early evolution of tyrosine kinase signaling.</title>
        <authorList>
            <person name="Clarke M."/>
            <person name="Lohan A.J."/>
            <person name="Liu B."/>
            <person name="Lagkouvardos I."/>
            <person name="Roy S."/>
            <person name="Zafar N."/>
            <person name="Bertelli C."/>
            <person name="Schilde C."/>
            <person name="Kianianmomeni A."/>
            <person name="Burglin T.R."/>
            <person name="Frech C."/>
            <person name="Turcotte B."/>
            <person name="Kopec K.O."/>
            <person name="Synnott J.M."/>
            <person name="Choo C."/>
            <person name="Paponov I."/>
            <person name="Finkler A."/>
            <person name="Soon Heng Tan C."/>
            <person name="Hutchins A.P."/>
            <person name="Weinmeier T."/>
            <person name="Rattei T."/>
            <person name="Chu J.S."/>
            <person name="Gimenez G."/>
            <person name="Irimia M."/>
            <person name="Rigden D.J."/>
            <person name="Fitzpatrick D.A."/>
            <person name="Lorenzo-Morales J."/>
            <person name="Bateman A."/>
            <person name="Chiu C.H."/>
            <person name="Tang P."/>
            <person name="Hegemann P."/>
            <person name="Fromm H."/>
            <person name="Raoult D."/>
            <person name="Greub G."/>
            <person name="Miranda-Saavedra D."/>
            <person name="Chen N."/>
            <person name="Nash P."/>
            <person name="Ginger M.L."/>
            <person name="Horn M."/>
            <person name="Schaap P."/>
            <person name="Caler L."/>
            <person name="Loftus B."/>
        </authorList>
    </citation>
    <scope>NUCLEOTIDE SEQUENCE [LARGE SCALE GENOMIC DNA]</scope>
    <source>
        <strain evidence="11 12">Neff</strain>
    </source>
</reference>
<sequence>MESGGGSRLGAVLRTTIMVGAYYGVAYTFCNTVLKPSTTAGPSMHPTFNAAGDSVWVYRRIDPATDLRVGDIVHARTPTYCRLEGKQPGVLKRIKGLPGDTIKVTFYSPSKVGRTEAEEEADEVTIKVPAGHVWVEGDNPGQSTDSRMWGPLPLALIEGKVVSRLNPFSLQTLDAPGHIKRKWERQARDIADSRATGKRSGEEALRAIDRLIKSGSEASDNTLLVSDRHDADVNDTALAPPQDTVQGHERVVA</sequence>
<dbReference type="PRINTS" id="PR00727">
    <property type="entry name" value="LEADERPTASE"/>
</dbReference>
<dbReference type="VEuPathDB" id="AmoebaDB:ACA1_057360"/>
<evidence type="ECO:0000313" key="12">
    <source>
        <dbReference type="Proteomes" id="UP000011083"/>
    </source>
</evidence>
<keyword evidence="5" id="KW-0472">Membrane</keyword>
<evidence type="ECO:0000256" key="8">
    <source>
        <dbReference type="RuleBase" id="RU362041"/>
    </source>
</evidence>
<evidence type="ECO:0000259" key="10">
    <source>
        <dbReference type="Pfam" id="PF10502"/>
    </source>
</evidence>
<dbReference type="NCBIfam" id="TIGR02227">
    <property type="entry name" value="sigpep_I_bact"/>
    <property type="match status" value="1"/>
</dbReference>
<evidence type="ECO:0000256" key="4">
    <source>
        <dbReference type="ARBA" id="ARBA00023128"/>
    </source>
</evidence>
<dbReference type="InterPro" id="IPR019533">
    <property type="entry name" value="Peptidase_S26"/>
</dbReference>
<feature type="domain" description="Peptidase S26" evidence="10">
    <location>
        <begin position="18"/>
        <end position="164"/>
    </location>
</feature>
<evidence type="ECO:0000313" key="11">
    <source>
        <dbReference type="EMBL" id="ELR17101.1"/>
    </source>
</evidence>
<dbReference type="GO" id="GO:0006627">
    <property type="term" value="P:protein processing involved in protein targeting to mitochondrion"/>
    <property type="evidence" value="ECO:0007669"/>
    <property type="project" value="TreeGrafter"/>
</dbReference>
<dbReference type="GeneID" id="14918179"/>
<name>L8GYF2_ACACF</name>
<dbReference type="GO" id="GO:0004252">
    <property type="term" value="F:serine-type endopeptidase activity"/>
    <property type="evidence" value="ECO:0007669"/>
    <property type="project" value="InterPro"/>
</dbReference>
<keyword evidence="3 8" id="KW-0378">Hydrolase</keyword>
<dbReference type="InterPro" id="IPR036286">
    <property type="entry name" value="LexA/Signal_pep-like_sf"/>
</dbReference>
<comment type="similarity">
    <text evidence="6">Belongs to the peptidase S26 family. IMP1 subfamily.</text>
</comment>
<keyword evidence="2 8" id="KW-0999">Mitochondrion inner membrane</keyword>
<dbReference type="PANTHER" id="PTHR12383:SF16">
    <property type="entry name" value="MITOCHONDRIAL INNER MEMBRANE PROTEASE SUBUNIT 1"/>
    <property type="match status" value="1"/>
</dbReference>
<feature type="active site" evidence="7">
    <location>
        <position position="43"/>
    </location>
</feature>
<dbReference type="KEGG" id="acan:ACA1_057360"/>
<evidence type="ECO:0000256" key="6">
    <source>
        <dbReference type="ARBA" id="ARBA00038445"/>
    </source>
</evidence>
<gene>
    <name evidence="11" type="ORF">ACA1_057360</name>
</gene>
<keyword evidence="4 8" id="KW-0496">Mitochondrion</keyword>
<evidence type="ECO:0000256" key="2">
    <source>
        <dbReference type="ARBA" id="ARBA00022792"/>
    </source>
</evidence>
<organism evidence="11 12">
    <name type="scientific">Acanthamoeba castellanii (strain ATCC 30010 / Neff)</name>
    <dbReference type="NCBI Taxonomy" id="1257118"/>
    <lineage>
        <taxon>Eukaryota</taxon>
        <taxon>Amoebozoa</taxon>
        <taxon>Discosea</taxon>
        <taxon>Longamoebia</taxon>
        <taxon>Centramoebida</taxon>
        <taxon>Acanthamoebidae</taxon>
        <taxon>Acanthamoeba</taxon>
    </lineage>
</organism>
<feature type="active site" evidence="7">
    <location>
        <position position="92"/>
    </location>
</feature>
<feature type="region of interest" description="Disordered" evidence="9">
    <location>
        <begin position="232"/>
        <end position="253"/>
    </location>
</feature>
<dbReference type="PANTHER" id="PTHR12383">
    <property type="entry name" value="PROTEASE FAMILY S26 MITOCHONDRIAL INNER MEMBRANE PROTEASE-RELATED"/>
    <property type="match status" value="1"/>
</dbReference>
<evidence type="ECO:0000256" key="7">
    <source>
        <dbReference type="PIRSR" id="PIRSR600223-1"/>
    </source>
</evidence>
<dbReference type="GO" id="GO:0006465">
    <property type="term" value="P:signal peptide processing"/>
    <property type="evidence" value="ECO:0007669"/>
    <property type="project" value="InterPro"/>
</dbReference>
<protein>
    <recommendedName>
        <fullName evidence="8">Mitochondrial inner membrane protease subunit</fullName>
        <ecNumber evidence="8">3.4.21.-</ecNumber>
    </recommendedName>
</protein>
<dbReference type="InterPro" id="IPR000223">
    <property type="entry name" value="Pept_S26A_signal_pept_1"/>
</dbReference>
<keyword evidence="12" id="KW-1185">Reference proteome</keyword>
<dbReference type="EC" id="3.4.21.-" evidence="8"/>
<dbReference type="RefSeq" id="XP_004339114.1">
    <property type="nucleotide sequence ID" value="XM_004339066.1"/>
</dbReference>
<dbReference type="Proteomes" id="UP000011083">
    <property type="component" value="Unassembled WGS sequence"/>
</dbReference>
<dbReference type="STRING" id="1257118.L8GYF2"/>